<dbReference type="GO" id="GO:0043565">
    <property type="term" value="F:sequence-specific DNA binding"/>
    <property type="evidence" value="ECO:0007669"/>
    <property type="project" value="InterPro"/>
</dbReference>
<evidence type="ECO:0000256" key="4">
    <source>
        <dbReference type="ARBA" id="ARBA00023125"/>
    </source>
</evidence>
<dbReference type="EMBL" id="CP061799">
    <property type="protein sequence ID" value="QTA81524.1"/>
    <property type="molecule type" value="Genomic_DNA"/>
</dbReference>
<dbReference type="InterPro" id="IPR058031">
    <property type="entry name" value="AAA_lid_NorR"/>
</dbReference>
<dbReference type="Pfam" id="PF00158">
    <property type="entry name" value="Sigma54_activat"/>
    <property type="match status" value="1"/>
</dbReference>
<organism evidence="8 9">
    <name type="scientific">Desulfonema limicola</name>
    <dbReference type="NCBI Taxonomy" id="45656"/>
    <lineage>
        <taxon>Bacteria</taxon>
        <taxon>Pseudomonadati</taxon>
        <taxon>Thermodesulfobacteriota</taxon>
        <taxon>Desulfobacteria</taxon>
        <taxon>Desulfobacterales</taxon>
        <taxon>Desulfococcaceae</taxon>
        <taxon>Desulfonema</taxon>
    </lineage>
</organism>
<dbReference type="PANTHER" id="PTHR32071">
    <property type="entry name" value="TRANSCRIPTIONAL REGULATORY PROTEIN"/>
    <property type="match status" value="1"/>
</dbReference>
<dbReference type="SUPFAM" id="SSF52540">
    <property type="entry name" value="P-loop containing nucleoside triphosphate hydrolases"/>
    <property type="match status" value="1"/>
</dbReference>
<evidence type="ECO:0000259" key="7">
    <source>
        <dbReference type="PROSITE" id="PS50045"/>
    </source>
</evidence>
<dbReference type="InterPro" id="IPR002078">
    <property type="entry name" value="Sigma_54_int"/>
</dbReference>
<dbReference type="InterPro" id="IPR025944">
    <property type="entry name" value="Sigma_54_int_dom_CS"/>
</dbReference>
<sequence length="300" mass="35950">MRSNNYYAIFLLFKLVISLFQNEVQKYNRIRYLYLIYKFTKQYNSYWWHVFDIIVYFTFMRRLYKKGAFTCAETNKAGYFDIADKGTLFLDEISNMSLNTQMKLLRAIEGKGYMPIGNNRIQNSCFRIITATNINLLECVAKGLMRKDFFYRINVISINIPPLRKRKEDIPLLVEYYLEKNNAVELFDFVNEKISSNLKHYDWPGNVRELQNLIMRLLTFKNKKIWNDMEIKGIEAENITDEIIQQDFLTFNMAVEKYEKNLILNALEQNQWHRGKTACSLGLSRRTFYRKLEKYEIISQ</sequence>
<dbReference type="PANTHER" id="PTHR32071:SF14">
    <property type="entry name" value="TRANSCRIPTIONAL REGULATORY PROTEIN RTCR"/>
    <property type="match status" value="1"/>
</dbReference>
<keyword evidence="6" id="KW-0472">Membrane</keyword>
<feature type="transmembrane region" description="Helical" evidence="6">
    <location>
        <begin position="6"/>
        <end position="24"/>
    </location>
</feature>
<keyword evidence="1" id="KW-0547">Nucleotide-binding</keyword>
<dbReference type="InterPro" id="IPR025943">
    <property type="entry name" value="Sigma_54_int_dom_ATP-bd_2"/>
</dbReference>
<dbReference type="Gene3D" id="1.10.8.60">
    <property type="match status" value="1"/>
</dbReference>
<evidence type="ECO:0000256" key="3">
    <source>
        <dbReference type="ARBA" id="ARBA00023015"/>
    </source>
</evidence>
<dbReference type="PROSITE" id="PS00676">
    <property type="entry name" value="SIGMA54_INTERACT_2"/>
    <property type="match status" value="1"/>
</dbReference>
<dbReference type="GO" id="GO:0005524">
    <property type="term" value="F:ATP binding"/>
    <property type="evidence" value="ECO:0007669"/>
    <property type="project" value="UniProtKB-KW"/>
</dbReference>
<dbReference type="SUPFAM" id="SSF46689">
    <property type="entry name" value="Homeodomain-like"/>
    <property type="match status" value="1"/>
</dbReference>
<keyword evidence="9" id="KW-1185">Reference proteome</keyword>
<keyword evidence="5" id="KW-0804">Transcription</keyword>
<dbReference type="InterPro" id="IPR027417">
    <property type="entry name" value="P-loop_NTPase"/>
</dbReference>
<dbReference type="Gene3D" id="1.10.10.60">
    <property type="entry name" value="Homeodomain-like"/>
    <property type="match status" value="1"/>
</dbReference>
<dbReference type="Pfam" id="PF02954">
    <property type="entry name" value="HTH_8"/>
    <property type="match status" value="1"/>
</dbReference>
<evidence type="ECO:0000313" key="9">
    <source>
        <dbReference type="Proteomes" id="UP000663720"/>
    </source>
</evidence>
<name>A0A975GHN5_9BACT</name>
<dbReference type="Pfam" id="PF25601">
    <property type="entry name" value="AAA_lid_14"/>
    <property type="match status" value="1"/>
</dbReference>
<evidence type="ECO:0000256" key="6">
    <source>
        <dbReference type="SAM" id="Phobius"/>
    </source>
</evidence>
<dbReference type="AlphaFoldDB" id="A0A975GHN5"/>
<proteinExistence type="predicted"/>
<dbReference type="InterPro" id="IPR002197">
    <property type="entry name" value="HTH_Fis"/>
</dbReference>
<reference evidence="8" key="1">
    <citation type="journal article" date="2021" name="Microb. Physiol.">
        <title>Proteogenomic Insights into the Physiology of Marine, Sulfate-Reducing, Filamentous Desulfonema limicola and Desulfonema magnum.</title>
        <authorList>
            <person name="Schnaars V."/>
            <person name="Wohlbrand L."/>
            <person name="Scheve S."/>
            <person name="Hinrichs C."/>
            <person name="Reinhardt R."/>
            <person name="Rabus R."/>
        </authorList>
    </citation>
    <scope>NUCLEOTIDE SEQUENCE</scope>
    <source>
        <strain evidence="8">5ac10</strain>
    </source>
</reference>
<evidence type="ECO:0000256" key="5">
    <source>
        <dbReference type="ARBA" id="ARBA00023163"/>
    </source>
</evidence>
<dbReference type="GO" id="GO:0006355">
    <property type="term" value="P:regulation of DNA-templated transcription"/>
    <property type="evidence" value="ECO:0007669"/>
    <property type="project" value="InterPro"/>
</dbReference>
<gene>
    <name evidence="8" type="ORF">dnl_38610</name>
</gene>
<dbReference type="PRINTS" id="PR01590">
    <property type="entry name" value="HTHFIS"/>
</dbReference>
<evidence type="ECO:0000313" key="8">
    <source>
        <dbReference type="EMBL" id="QTA81524.1"/>
    </source>
</evidence>
<feature type="transmembrane region" description="Helical" evidence="6">
    <location>
        <begin position="45"/>
        <end position="64"/>
    </location>
</feature>
<keyword evidence="3" id="KW-0805">Transcription regulation</keyword>
<dbReference type="Proteomes" id="UP000663720">
    <property type="component" value="Chromosome"/>
</dbReference>
<keyword evidence="4" id="KW-0238">DNA-binding</keyword>
<dbReference type="PROSITE" id="PS50045">
    <property type="entry name" value="SIGMA54_INTERACT_4"/>
    <property type="match status" value="1"/>
</dbReference>
<accession>A0A975GHN5</accession>
<protein>
    <submittedName>
        <fullName evidence="8">Transcriptional regulator, sigma54-dependent</fullName>
    </submittedName>
</protein>
<keyword evidence="6" id="KW-1133">Transmembrane helix</keyword>
<keyword evidence="2" id="KW-0067">ATP-binding</keyword>
<dbReference type="InterPro" id="IPR009057">
    <property type="entry name" value="Homeodomain-like_sf"/>
</dbReference>
<dbReference type="KEGG" id="dli:dnl_38610"/>
<dbReference type="PROSITE" id="PS00688">
    <property type="entry name" value="SIGMA54_INTERACT_3"/>
    <property type="match status" value="1"/>
</dbReference>
<feature type="domain" description="Sigma-54 factor interaction" evidence="7">
    <location>
        <begin position="64"/>
        <end position="219"/>
    </location>
</feature>
<evidence type="ECO:0000256" key="2">
    <source>
        <dbReference type="ARBA" id="ARBA00022840"/>
    </source>
</evidence>
<evidence type="ECO:0000256" key="1">
    <source>
        <dbReference type="ARBA" id="ARBA00022741"/>
    </source>
</evidence>
<dbReference type="Gene3D" id="3.40.50.300">
    <property type="entry name" value="P-loop containing nucleotide triphosphate hydrolases"/>
    <property type="match status" value="1"/>
</dbReference>
<keyword evidence="6" id="KW-0812">Transmembrane</keyword>